<feature type="transmembrane region" description="Helical" evidence="1">
    <location>
        <begin position="195"/>
        <end position="217"/>
    </location>
</feature>
<organism evidence="2 3">
    <name type="scientific">Pelosinus fermentans JBW45</name>
    <dbReference type="NCBI Taxonomy" id="1192197"/>
    <lineage>
        <taxon>Bacteria</taxon>
        <taxon>Bacillati</taxon>
        <taxon>Bacillota</taxon>
        <taxon>Negativicutes</taxon>
        <taxon>Selenomonadales</taxon>
        <taxon>Sporomusaceae</taxon>
        <taxon>Pelosinus</taxon>
    </lineage>
</organism>
<dbReference type="GO" id="GO:0008643">
    <property type="term" value="P:carbohydrate transport"/>
    <property type="evidence" value="ECO:0007669"/>
    <property type="project" value="InterPro"/>
</dbReference>
<feature type="transmembrane region" description="Helical" evidence="1">
    <location>
        <begin position="97"/>
        <end position="116"/>
    </location>
</feature>
<gene>
    <name evidence="2" type="ORF">JBW_03254</name>
</gene>
<dbReference type="Proteomes" id="UP000005361">
    <property type="component" value="Chromosome"/>
</dbReference>
<feature type="transmembrane region" description="Helical" evidence="1">
    <location>
        <begin position="422"/>
        <end position="444"/>
    </location>
</feature>
<feature type="transmembrane region" description="Helical" evidence="1">
    <location>
        <begin position="391"/>
        <end position="410"/>
    </location>
</feature>
<dbReference type="NCBIfam" id="TIGR00792">
    <property type="entry name" value="gph"/>
    <property type="match status" value="1"/>
</dbReference>
<feature type="transmembrane region" description="Helical" evidence="1">
    <location>
        <begin position="239"/>
        <end position="260"/>
    </location>
</feature>
<proteinExistence type="predicted"/>
<dbReference type="HOGENOM" id="CLU_027408_0_1_9"/>
<dbReference type="GO" id="GO:0005886">
    <property type="term" value="C:plasma membrane"/>
    <property type="evidence" value="ECO:0007669"/>
    <property type="project" value="TreeGrafter"/>
</dbReference>
<dbReference type="RefSeq" id="WP_007958295.1">
    <property type="nucleotide sequence ID" value="NZ_CP010978.1"/>
</dbReference>
<dbReference type="GO" id="GO:0006814">
    <property type="term" value="P:sodium ion transport"/>
    <property type="evidence" value="ECO:0007669"/>
    <property type="project" value="InterPro"/>
</dbReference>
<feature type="transmembrane region" description="Helical" evidence="1">
    <location>
        <begin position="310"/>
        <end position="329"/>
    </location>
</feature>
<feature type="transmembrane region" description="Helical" evidence="1">
    <location>
        <begin position="335"/>
        <end position="358"/>
    </location>
</feature>
<keyword evidence="1" id="KW-0812">Transmembrane</keyword>
<accession>I8TWS5</accession>
<reference evidence="3" key="2">
    <citation type="submission" date="2015-02" db="EMBL/GenBank/DDBJ databases">
        <title>Complete Genome Sequence of Pelosinus fermentans JBW45.</title>
        <authorList>
            <person name="De Leon K.B."/>
            <person name="Utturkar S.M."/>
            <person name="Camilleri L.B."/>
            <person name="Arkin A.P."/>
            <person name="Fields M.W."/>
            <person name="Brown S.D."/>
            <person name="Wall J.D."/>
        </authorList>
    </citation>
    <scope>NUCLEOTIDE SEQUENCE [LARGE SCALE GENOMIC DNA]</scope>
    <source>
        <strain evidence="3">JBW45</strain>
    </source>
</reference>
<dbReference type="Gene3D" id="1.20.1250.20">
    <property type="entry name" value="MFS general substrate transporter like domains"/>
    <property type="match status" value="1"/>
</dbReference>
<sequence length="467" mass="51487">MMEATAIVTENTEIKTAKISIKEKFAYAMGDVGQNFVYDLGQIYLLKYFTDVLGLPAAVAGTIFLITKLFDAGVDVGIGTWLEARKNFGARGKFRPFMLYGAIPLGLFSIACFANPGTTVSTKLVLAYLSYMGFGLFFSLINIPYSSMGAAMTQDPLERTSLAAWRQGGSNTGLLISTVAYMPIVLSFSNIHTGYIVATCIFTFLGVLGIWYSYAGIKERVIVEKPKDYRVTFGNSYKLAFKNVPLIMLCIANLFTFSAFNVKLAVQVYYCQYVLQNISILPYMGFFSIGCVFFGVALVPFVVRRIGKKYGYMFGCAIWAVGDILNYLLSPDVFGFIFLTCVAFFGSAFVNSLNWACIADAVEYGEWKTGFRSEGVIYSSFAFFRKLSQSMAGFIPGVVLTMIGYVPNAVQSAGAVAGIRGLMFIYPAFFAIMTVVAFGALYPLTEKRYEEILGELNERKRMGKTAV</sequence>
<dbReference type="EMBL" id="CP010978">
    <property type="protein sequence ID" value="AJQ28595.1"/>
    <property type="molecule type" value="Genomic_DNA"/>
</dbReference>
<protein>
    <submittedName>
        <fullName evidence="2">Sugar (Glycoside-Pentoside-Hexuronide) transporter</fullName>
    </submittedName>
</protein>
<name>I8TWS5_9FIRM</name>
<evidence type="ECO:0000313" key="2">
    <source>
        <dbReference type="EMBL" id="AJQ28595.1"/>
    </source>
</evidence>
<keyword evidence="1" id="KW-1133">Transmembrane helix</keyword>
<reference evidence="2 3" key="1">
    <citation type="journal article" date="2015" name="Genome Announc.">
        <title>Complete Genome Sequence of Pelosinus fermentans JBW45, a Member of a Remarkably Competitive Group of Negativicutes in the Firmicutes Phylum.</title>
        <authorList>
            <person name="De Leon K.B."/>
            <person name="Utturkar S.M."/>
            <person name="Camilleri L.B."/>
            <person name="Elias D.A."/>
            <person name="Arkin A.P."/>
            <person name="Fields M.W."/>
            <person name="Brown S.D."/>
            <person name="Wall J.D."/>
        </authorList>
    </citation>
    <scope>NUCLEOTIDE SEQUENCE [LARGE SCALE GENOMIC DNA]</scope>
    <source>
        <strain evidence="2 3">JBW45</strain>
    </source>
</reference>
<evidence type="ECO:0000256" key="1">
    <source>
        <dbReference type="SAM" id="Phobius"/>
    </source>
</evidence>
<feature type="transmembrane region" description="Helical" evidence="1">
    <location>
        <begin position="280"/>
        <end position="303"/>
    </location>
</feature>
<evidence type="ECO:0000313" key="3">
    <source>
        <dbReference type="Proteomes" id="UP000005361"/>
    </source>
</evidence>
<feature type="transmembrane region" description="Helical" evidence="1">
    <location>
        <begin position="128"/>
        <end position="151"/>
    </location>
</feature>
<dbReference type="InterPro" id="IPR036259">
    <property type="entry name" value="MFS_trans_sf"/>
</dbReference>
<dbReference type="PANTHER" id="PTHR11328:SF39">
    <property type="entry name" value="2,3-DIHYDROXYPROPANE-1-SULFONATE EXPORTER-RELATED"/>
    <property type="match status" value="1"/>
</dbReference>
<keyword evidence="1" id="KW-0472">Membrane</keyword>
<dbReference type="CDD" id="cd17332">
    <property type="entry name" value="MFS_MelB_like"/>
    <property type="match status" value="1"/>
</dbReference>
<dbReference type="Pfam" id="PF13347">
    <property type="entry name" value="MFS_2"/>
    <property type="match status" value="1"/>
</dbReference>
<dbReference type="STRING" id="1192197.JBW_03254"/>
<dbReference type="PANTHER" id="PTHR11328">
    <property type="entry name" value="MAJOR FACILITATOR SUPERFAMILY DOMAIN-CONTAINING PROTEIN"/>
    <property type="match status" value="1"/>
</dbReference>
<dbReference type="AlphaFoldDB" id="I8TWS5"/>
<dbReference type="GO" id="GO:0015293">
    <property type="term" value="F:symporter activity"/>
    <property type="evidence" value="ECO:0007669"/>
    <property type="project" value="InterPro"/>
</dbReference>
<dbReference type="InterPro" id="IPR001927">
    <property type="entry name" value="Na/Gal_symport"/>
</dbReference>
<dbReference type="KEGG" id="pft:JBW_03254"/>
<dbReference type="InterPro" id="IPR039672">
    <property type="entry name" value="MFS_2"/>
</dbReference>
<dbReference type="SUPFAM" id="SSF103473">
    <property type="entry name" value="MFS general substrate transporter"/>
    <property type="match status" value="1"/>
</dbReference>